<dbReference type="Gene3D" id="3.40.47.10">
    <property type="match status" value="1"/>
</dbReference>
<evidence type="ECO:0000256" key="7">
    <source>
        <dbReference type="ARBA" id="ARBA00022801"/>
    </source>
</evidence>
<dbReference type="PANTHER" id="PTHR43775">
    <property type="entry name" value="FATTY ACID SYNTHASE"/>
    <property type="match status" value="1"/>
</dbReference>
<dbReference type="Pfam" id="PF16197">
    <property type="entry name" value="KAsynt_C_assoc"/>
    <property type="match status" value="1"/>
</dbReference>
<keyword evidence="6" id="KW-0808">Transferase</keyword>
<dbReference type="Gene3D" id="3.30.70.3290">
    <property type="match status" value="1"/>
</dbReference>
<reference evidence="17" key="1">
    <citation type="submission" date="2020-11" db="EMBL/GenBank/DDBJ databases">
        <authorList>
            <person name="Tran Van P."/>
        </authorList>
    </citation>
    <scope>NUCLEOTIDE SEQUENCE</scope>
</reference>
<evidence type="ECO:0000256" key="14">
    <source>
        <dbReference type="ARBA" id="ARBA00023268"/>
    </source>
</evidence>
<dbReference type="Proteomes" id="UP000759131">
    <property type="component" value="Unassembled WGS sequence"/>
</dbReference>
<keyword evidence="18" id="KW-1185">Reference proteome</keyword>
<evidence type="ECO:0000256" key="15">
    <source>
        <dbReference type="ARBA" id="ARBA00044883"/>
    </source>
</evidence>
<comment type="catalytic activity">
    <reaction evidence="15">
        <text>acetyl-CoA + n malonyl-CoA + 2n NADPH + 2n H(+) = a long-chain fatty acid + (n+1) CoA + n CO2 + 2n NADP(+).</text>
        <dbReference type="EC" id="2.3.1.85"/>
    </reaction>
</comment>
<dbReference type="InterPro" id="IPR014030">
    <property type="entry name" value="Ketoacyl_synth_N"/>
</dbReference>
<dbReference type="Pfam" id="PF02801">
    <property type="entry name" value="Ketoacyl-synt_C"/>
    <property type="match status" value="1"/>
</dbReference>
<accession>A0A7R9KDR7</accession>
<dbReference type="InterPro" id="IPR018201">
    <property type="entry name" value="Ketoacyl_synth_AS"/>
</dbReference>
<dbReference type="EMBL" id="CAJPIZ010000437">
    <property type="protein sequence ID" value="CAG2101429.1"/>
    <property type="molecule type" value="Genomic_DNA"/>
</dbReference>
<dbReference type="Pfam" id="PF00109">
    <property type="entry name" value="ketoacyl-synt"/>
    <property type="match status" value="1"/>
</dbReference>
<evidence type="ECO:0000256" key="2">
    <source>
        <dbReference type="ARBA" id="ARBA00018769"/>
    </source>
</evidence>
<proteinExistence type="predicted"/>
<evidence type="ECO:0000256" key="8">
    <source>
        <dbReference type="ARBA" id="ARBA00022832"/>
    </source>
</evidence>
<keyword evidence="4" id="KW-0444">Lipid biosynthesis</keyword>
<evidence type="ECO:0000256" key="13">
    <source>
        <dbReference type="ARBA" id="ARBA00023160"/>
    </source>
</evidence>
<evidence type="ECO:0000256" key="1">
    <source>
        <dbReference type="ARBA" id="ARBA00012873"/>
    </source>
</evidence>
<keyword evidence="10" id="KW-0560">Oxidoreductase</keyword>
<feature type="domain" description="Ketosynthase family 3 (KS3)" evidence="16">
    <location>
        <begin position="1"/>
        <end position="412"/>
    </location>
</feature>
<gene>
    <name evidence="17" type="ORF">OSB1V03_LOCUS1479</name>
</gene>
<dbReference type="PROSITE" id="PS00606">
    <property type="entry name" value="KS3_1"/>
    <property type="match status" value="1"/>
</dbReference>
<dbReference type="Gene3D" id="3.40.366.10">
    <property type="entry name" value="Malonyl-Coenzyme A Acyl Carrier Protein, domain 2"/>
    <property type="match status" value="1"/>
</dbReference>
<dbReference type="PANTHER" id="PTHR43775:SF7">
    <property type="entry name" value="FATTY ACID SYNTHASE"/>
    <property type="match status" value="1"/>
</dbReference>
<dbReference type="EMBL" id="OC855012">
    <property type="protein sequence ID" value="CAD7620999.1"/>
    <property type="molecule type" value="Genomic_DNA"/>
</dbReference>
<evidence type="ECO:0000256" key="9">
    <source>
        <dbReference type="ARBA" id="ARBA00022857"/>
    </source>
</evidence>
<feature type="non-terminal residue" evidence="17">
    <location>
        <position position="1"/>
    </location>
</feature>
<dbReference type="InterPro" id="IPR016035">
    <property type="entry name" value="Acyl_Trfase/lysoPLipase"/>
</dbReference>
<keyword evidence="3" id="KW-0596">Phosphopantetheine</keyword>
<dbReference type="InterPro" id="IPR020841">
    <property type="entry name" value="PKS_Beta-ketoAc_synthase_dom"/>
</dbReference>
<name>A0A7R9KDR7_9ACAR</name>
<dbReference type="InterPro" id="IPR001227">
    <property type="entry name" value="Ac_transferase_dom_sf"/>
</dbReference>
<dbReference type="GO" id="GO:0016491">
    <property type="term" value="F:oxidoreductase activity"/>
    <property type="evidence" value="ECO:0007669"/>
    <property type="project" value="UniProtKB-KW"/>
</dbReference>
<evidence type="ECO:0000256" key="12">
    <source>
        <dbReference type="ARBA" id="ARBA00023098"/>
    </source>
</evidence>
<sequence length="577" mass="64045">MCNVVITGMSGRFPLSDTTDEFAKNLFSGVDMVTEDDSRWPLGTYNMSGRMGKIQNYKQFDSTFFGLNEQLVEELDPQSRMLVEATYEAMLDAGVNPQDMRGSNTGVYLGVSAYTMNDGYMEDGQPDLRENMQEAMTHSIANMKSLFANRISYVNDFKGPSMAVDTACSASLTALTLAYNDLLLGNTDAAIVCGTHMVFEPFINQYQQELGMCSPRGVSAVFDESADGYVKSEAVCCLFLQRRREARRVYAQVVSARVNVDGYKKMGLFFPSAESQAELMRKTCKAAKVDPTQVTYVETHGTATKAGDPIEVKAIYNAYCEGRTEPLPLGALKSNMGHSEGGSGVSALVKVMIAYENECIPPNLNFNKLKEELKRFFPPLLAINEKYSYKPGLAAVNNFGIGGANAHVLLKPNHKLGTSDGFLIAETIPRIVNICGRTEDAVKYVMDFIQNNPKRVTNDFLALLANTMKYTPNVNSSGMPFRGSLIIKKVLEENNKMKYEYKRQMGVMKEKSVRPLWLLFPGLGGQWPAMAKALMPIKIFADKVEECHQILHEFGVDLKHMLLSEDKTSMSTMTAKF</sequence>
<dbReference type="PROSITE" id="PS52004">
    <property type="entry name" value="KS3_2"/>
    <property type="match status" value="1"/>
</dbReference>
<protein>
    <recommendedName>
        <fullName evidence="2">Fatty acid synthase</fullName>
        <ecNumber evidence="1">2.3.1.85</ecNumber>
    </recommendedName>
</protein>
<evidence type="ECO:0000256" key="3">
    <source>
        <dbReference type="ARBA" id="ARBA00022450"/>
    </source>
</evidence>
<dbReference type="SMART" id="SM00825">
    <property type="entry name" value="PKS_KS"/>
    <property type="match status" value="1"/>
</dbReference>
<dbReference type="GO" id="GO:0004315">
    <property type="term" value="F:3-oxoacyl-[acyl-carrier-protein] synthase activity"/>
    <property type="evidence" value="ECO:0007669"/>
    <property type="project" value="InterPro"/>
</dbReference>
<dbReference type="AlphaFoldDB" id="A0A7R9KDR7"/>
<keyword evidence="8" id="KW-0276">Fatty acid metabolism</keyword>
<dbReference type="OrthoDB" id="6505209at2759"/>
<keyword evidence="12" id="KW-0443">Lipid metabolism</keyword>
<dbReference type="GO" id="GO:0006633">
    <property type="term" value="P:fatty acid biosynthetic process"/>
    <property type="evidence" value="ECO:0007669"/>
    <property type="project" value="UniProtKB-KW"/>
</dbReference>
<evidence type="ECO:0000256" key="10">
    <source>
        <dbReference type="ARBA" id="ARBA00023002"/>
    </source>
</evidence>
<keyword evidence="14" id="KW-0511">Multifunctional enzyme</keyword>
<dbReference type="GO" id="GO:0016787">
    <property type="term" value="F:hydrolase activity"/>
    <property type="evidence" value="ECO:0007669"/>
    <property type="project" value="UniProtKB-KW"/>
</dbReference>
<dbReference type="InterPro" id="IPR016039">
    <property type="entry name" value="Thiolase-like"/>
</dbReference>
<keyword evidence="9" id="KW-0521">NADP</keyword>
<evidence type="ECO:0000256" key="6">
    <source>
        <dbReference type="ARBA" id="ARBA00022679"/>
    </source>
</evidence>
<dbReference type="GO" id="GO:0004312">
    <property type="term" value="F:fatty acid synthase activity"/>
    <property type="evidence" value="ECO:0007669"/>
    <property type="project" value="UniProtKB-EC"/>
</dbReference>
<evidence type="ECO:0000256" key="4">
    <source>
        <dbReference type="ARBA" id="ARBA00022516"/>
    </source>
</evidence>
<dbReference type="EC" id="2.3.1.85" evidence="1"/>
<dbReference type="InterPro" id="IPR032821">
    <property type="entry name" value="PKS_assoc"/>
</dbReference>
<dbReference type="SUPFAM" id="SSF52151">
    <property type="entry name" value="FabD/lysophospholipase-like"/>
    <property type="match status" value="1"/>
</dbReference>
<evidence type="ECO:0000256" key="11">
    <source>
        <dbReference type="ARBA" id="ARBA00023027"/>
    </source>
</evidence>
<keyword evidence="5" id="KW-0597">Phosphoprotein</keyword>
<evidence type="ECO:0000313" key="18">
    <source>
        <dbReference type="Proteomes" id="UP000759131"/>
    </source>
</evidence>
<keyword evidence="13" id="KW-0275">Fatty acid biosynthesis</keyword>
<dbReference type="InterPro" id="IPR014031">
    <property type="entry name" value="Ketoacyl_synth_C"/>
</dbReference>
<evidence type="ECO:0000259" key="16">
    <source>
        <dbReference type="PROSITE" id="PS52004"/>
    </source>
</evidence>
<keyword evidence="7" id="KW-0378">Hydrolase</keyword>
<dbReference type="InterPro" id="IPR050091">
    <property type="entry name" value="PKS_NRPS_Biosynth_Enz"/>
</dbReference>
<evidence type="ECO:0000313" key="17">
    <source>
        <dbReference type="EMBL" id="CAD7620999.1"/>
    </source>
</evidence>
<organism evidence="17">
    <name type="scientific">Medioppia subpectinata</name>
    <dbReference type="NCBI Taxonomy" id="1979941"/>
    <lineage>
        <taxon>Eukaryota</taxon>
        <taxon>Metazoa</taxon>
        <taxon>Ecdysozoa</taxon>
        <taxon>Arthropoda</taxon>
        <taxon>Chelicerata</taxon>
        <taxon>Arachnida</taxon>
        <taxon>Acari</taxon>
        <taxon>Acariformes</taxon>
        <taxon>Sarcoptiformes</taxon>
        <taxon>Oribatida</taxon>
        <taxon>Brachypylina</taxon>
        <taxon>Oppioidea</taxon>
        <taxon>Oppiidae</taxon>
        <taxon>Medioppia</taxon>
    </lineage>
</organism>
<dbReference type="CDD" id="cd00833">
    <property type="entry name" value="PKS"/>
    <property type="match status" value="1"/>
</dbReference>
<keyword evidence="11" id="KW-0520">NAD</keyword>
<dbReference type="SUPFAM" id="SSF53901">
    <property type="entry name" value="Thiolase-like"/>
    <property type="match status" value="1"/>
</dbReference>
<evidence type="ECO:0000256" key="5">
    <source>
        <dbReference type="ARBA" id="ARBA00022553"/>
    </source>
</evidence>